<dbReference type="Pfam" id="PF00144">
    <property type="entry name" value="Beta-lactamase"/>
    <property type="match status" value="1"/>
</dbReference>
<dbReference type="PANTHER" id="PTHR43283">
    <property type="entry name" value="BETA-LACTAMASE-RELATED"/>
    <property type="match status" value="1"/>
</dbReference>
<feature type="domain" description="Beta-lactamase-related" evidence="1">
    <location>
        <begin position="93"/>
        <end position="362"/>
    </location>
</feature>
<evidence type="ECO:0000313" key="2">
    <source>
        <dbReference type="EMBL" id="MBM1713428.1"/>
    </source>
</evidence>
<dbReference type="SUPFAM" id="SSF56601">
    <property type="entry name" value="beta-lactamase/transpeptidase-like"/>
    <property type="match status" value="1"/>
</dbReference>
<proteinExistence type="predicted"/>
<sequence>MRKFGKWLGRILLVLVLVAAAVGLWKREEITRLLAVNSLFSQDKIVHNFSNMNTAFLNTPVDRGAGPTSALTYGDAYTPPAAVDTWIKERNVTALVILKDGAITYENYFHGTQPEDRRISWSVAKSYLSALVGILIDEGTITSIDDPVTKYAPRLKGTAYDGASLRHVLNMASGVTFDEDYLDKNSDINRMGRILALGGKMDDFTAELTDTFAAPGAEWKYVSIDTHVVGMVVRGATGRSIADLLGEKVITPLGLEHEPYYLTDGVGTAFVLGGLNITTRDYARFGQMFLQGGQWQGQQIVPADWVNASTVPSAPTKTGDIGYGFQWWIPAGAAAGEYMARGIYGQYIYINTARNVVIATNAADRKFREEGVAQQNIDMFRQIAKTQNGK</sequence>
<evidence type="ECO:0000313" key="3">
    <source>
        <dbReference type="Proteomes" id="UP000732193"/>
    </source>
</evidence>
<dbReference type="InterPro" id="IPR001466">
    <property type="entry name" value="Beta-lactam-related"/>
</dbReference>
<reference evidence="2 3" key="1">
    <citation type="submission" date="2021-01" db="EMBL/GenBank/DDBJ databases">
        <title>Diatom-associated Roseobacters Show Island Model of Population Structure.</title>
        <authorList>
            <person name="Qu L."/>
            <person name="Feng X."/>
            <person name="Chen Y."/>
            <person name="Li L."/>
            <person name="Wang X."/>
            <person name="Hu Z."/>
            <person name="Wang H."/>
            <person name="Luo H."/>
        </authorList>
    </citation>
    <scope>NUCLEOTIDE SEQUENCE [LARGE SCALE GENOMIC DNA]</scope>
    <source>
        <strain evidence="2 3">TR60-84</strain>
    </source>
</reference>
<comment type="caution">
    <text evidence="2">The sequence shown here is derived from an EMBL/GenBank/DDBJ whole genome shotgun (WGS) entry which is preliminary data.</text>
</comment>
<name>A0AAE3B5R6_9RHOB</name>
<protein>
    <submittedName>
        <fullName evidence="2">Serine hydrolase</fullName>
    </submittedName>
</protein>
<keyword evidence="3" id="KW-1185">Reference proteome</keyword>
<dbReference type="EMBL" id="JAFBRM010000001">
    <property type="protein sequence ID" value="MBM1713428.1"/>
    <property type="molecule type" value="Genomic_DNA"/>
</dbReference>
<keyword evidence="2" id="KW-0378">Hydrolase</keyword>
<dbReference type="InterPro" id="IPR012338">
    <property type="entry name" value="Beta-lactam/transpept-like"/>
</dbReference>
<gene>
    <name evidence="2" type="ORF">JQV55_07645</name>
</gene>
<dbReference type="InterPro" id="IPR050789">
    <property type="entry name" value="Diverse_Enzym_Activities"/>
</dbReference>
<dbReference type="RefSeq" id="WP_203241766.1">
    <property type="nucleotide sequence ID" value="NZ_JAFBRH010000001.1"/>
</dbReference>
<dbReference type="PANTHER" id="PTHR43283:SF14">
    <property type="entry name" value="BLL8153 PROTEIN"/>
    <property type="match status" value="1"/>
</dbReference>
<dbReference type="AlphaFoldDB" id="A0AAE3B5R6"/>
<organism evidence="2 3">
    <name type="scientific">Sulfitobacter geojensis</name>
    <dbReference type="NCBI Taxonomy" id="1342299"/>
    <lineage>
        <taxon>Bacteria</taxon>
        <taxon>Pseudomonadati</taxon>
        <taxon>Pseudomonadota</taxon>
        <taxon>Alphaproteobacteria</taxon>
        <taxon>Rhodobacterales</taxon>
        <taxon>Roseobacteraceae</taxon>
        <taxon>Sulfitobacter</taxon>
    </lineage>
</organism>
<dbReference type="GO" id="GO:0016787">
    <property type="term" value="F:hydrolase activity"/>
    <property type="evidence" value="ECO:0007669"/>
    <property type="project" value="UniProtKB-KW"/>
</dbReference>
<evidence type="ECO:0000259" key="1">
    <source>
        <dbReference type="Pfam" id="PF00144"/>
    </source>
</evidence>
<dbReference type="Proteomes" id="UP000732193">
    <property type="component" value="Unassembled WGS sequence"/>
</dbReference>
<dbReference type="Gene3D" id="3.40.710.10">
    <property type="entry name" value="DD-peptidase/beta-lactamase superfamily"/>
    <property type="match status" value="1"/>
</dbReference>
<accession>A0AAE3B5R6</accession>